<dbReference type="RefSeq" id="XP_024584560.1">
    <property type="nucleotide sequence ID" value="XM_024719242.1"/>
</dbReference>
<evidence type="ECO:0000313" key="2">
    <source>
        <dbReference type="Proteomes" id="UP000054928"/>
    </source>
</evidence>
<protein>
    <submittedName>
        <fullName evidence="1">Uncharacterized protein</fullName>
    </submittedName>
</protein>
<dbReference type="OrthoDB" id="160392at2759"/>
<keyword evidence="2" id="KW-1185">Reference proteome</keyword>
<dbReference type="STRING" id="4781.A0A0P1B2X1"/>
<dbReference type="GeneID" id="36400716"/>
<organism evidence="1 2">
    <name type="scientific">Plasmopara halstedii</name>
    <name type="common">Downy mildew of sunflower</name>
    <dbReference type="NCBI Taxonomy" id="4781"/>
    <lineage>
        <taxon>Eukaryota</taxon>
        <taxon>Sar</taxon>
        <taxon>Stramenopiles</taxon>
        <taxon>Oomycota</taxon>
        <taxon>Peronosporomycetes</taxon>
        <taxon>Peronosporales</taxon>
        <taxon>Peronosporaceae</taxon>
        <taxon>Plasmopara</taxon>
    </lineage>
</organism>
<dbReference type="AlphaFoldDB" id="A0A0P1B2X1"/>
<dbReference type="OMA" id="RWAMEAH"/>
<accession>A0A0P1B2X1</accession>
<name>A0A0P1B2X1_PLAHL</name>
<evidence type="ECO:0000313" key="1">
    <source>
        <dbReference type="EMBL" id="CEG48191.1"/>
    </source>
</evidence>
<dbReference type="Proteomes" id="UP000054928">
    <property type="component" value="Unassembled WGS sequence"/>
</dbReference>
<sequence length="701" mass="80160">MLAEVARRRSSWLRSLPAAQHLPRTLQLYATFQPCEKRKTGPRVMVRKDLRSLGDKSQSLDAHLQLHVSGDCNALIGADLKSQTEEPFEGKKKVVRQPVILPADAEAGVFPSLIASASPAEFDLNRARDSLQNMRSDLMDRRLAVMKESRYQRARRRLKAATGKLDRMLYAMCQQQDYQQVEAVAFLWEKEFPQFAGQRKHWSVISEHYALVLNCQQRFQDVVNKFSFCYKEEDQSADNLSVLTPRLAQSIFVALGHLRDAAGALKLLDTMQHRGIHVTKVSYFHALNALLHDQTFTDFECVLQLCEEIVTKLPGENVPLSLLPMVMMTAAACGESERAMKFYSHPPDLPMSIFTEFRFDVCLQQLAHLGEDKMVMEIYRNVMASRKASRDLKQRVSKFLFKKQLVLVTTNSRCKRLGAACIILKIMNKHQILVSHHAIYPLMRALFLKPLPVYHINSVIDAKDDQKFHFRVQSAEDLHNFFLQFSNSLKWNEFALCEAVIAAVRADRADLVDSLCVYALNNCISIKYAALEQMVVYYYRSGLINDLERVSTMVRALRLNKHIPLGIAVTEIGMTANFRLHRYEEVVMLFEDFSSLDGERRRVLTRKFMLRTVLEAYKNLGLSDKAMAIQELLRQHQSSLLDSSDFFGEDELMATSLRNDDVSATITSEDSEDSADYYNCTGKIGEQERVALQGLDRYKSH</sequence>
<proteinExistence type="predicted"/>
<reference evidence="2" key="1">
    <citation type="submission" date="2014-09" db="EMBL/GenBank/DDBJ databases">
        <authorList>
            <person name="Sharma Rahul"/>
            <person name="Thines Marco"/>
        </authorList>
    </citation>
    <scope>NUCLEOTIDE SEQUENCE [LARGE SCALE GENOMIC DNA]</scope>
</reference>
<dbReference type="EMBL" id="CCYD01002887">
    <property type="protein sequence ID" value="CEG48191.1"/>
    <property type="molecule type" value="Genomic_DNA"/>
</dbReference>